<proteinExistence type="predicted"/>
<evidence type="ECO:0000313" key="1">
    <source>
        <dbReference type="EMBL" id="ADB85324.1"/>
    </source>
</evidence>
<sequence>MATSTVLDPDEDGEAVDQREYCSMIDSLLYLMASRPDIHFAICLCMVSTIKDFGLNFASVPLLCDNTSAINVAKNLVQHSKTKHIDIRYHFLRNHVEKGDIVVEFVESDAQLADILTKPLDPTRFATLRSELGAF</sequence>
<dbReference type="CDD" id="cd09272">
    <property type="entry name" value="RNase_HI_RT_Ty1"/>
    <property type="match status" value="1"/>
</dbReference>
<accession>D3IVI4</accession>
<protein>
    <submittedName>
        <fullName evidence="1">Putative retrotransposon protein</fullName>
    </submittedName>
</protein>
<dbReference type="PANTHER" id="PTHR11439:SF442">
    <property type="entry name" value="CYSTEINE-RICH RLK (RECEPTOR-LIKE PROTEIN KINASE) 8"/>
    <property type="match status" value="1"/>
</dbReference>
<dbReference type="AlphaFoldDB" id="D3IVI4"/>
<name>D3IVI4_PHYED</name>
<dbReference type="EMBL" id="GQ252840">
    <property type="protein sequence ID" value="ADB85324.1"/>
    <property type="molecule type" value="Genomic_DNA"/>
</dbReference>
<reference evidence="1" key="1">
    <citation type="journal article" date="2010" name="J. Integr. Plant Biol.">
        <title>Insights into the bamboo genome: syntenic relationships to rice and sorghum.</title>
        <authorList>
            <person name="Gui Y.J."/>
            <person name="Zhou Y."/>
            <person name="Wang Y."/>
            <person name="Wang S."/>
            <person name="Wang S.Y."/>
            <person name="Hu Y."/>
            <person name="Bo S.P."/>
            <person name="Chen H."/>
            <person name="Zhou C.P."/>
            <person name="Ma N.X."/>
            <person name="Zhang T.Z."/>
            <person name="Fan L.J."/>
        </authorList>
    </citation>
    <scope>NUCLEOTIDE SEQUENCE</scope>
    <source>
        <tissue evidence="1">Shoot</tissue>
    </source>
</reference>
<dbReference type="PANTHER" id="PTHR11439">
    <property type="entry name" value="GAG-POL-RELATED RETROTRANSPOSON"/>
    <property type="match status" value="1"/>
</dbReference>
<organism evidence="1">
    <name type="scientific">Phyllostachys edulis</name>
    <name type="common">Tortoise shell bamboo</name>
    <name type="synonym">Bambusa edulis</name>
    <dbReference type="NCBI Taxonomy" id="38705"/>
    <lineage>
        <taxon>Eukaryota</taxon>
        <taxon>Viridiplantae</taxon>
        <taxon>Streptophyta</taxon>
        <taxon>Embryophyta</taxon>
        <taxon>Tracheophyta</taxon>
        <taxon>Spermatophyta</taxon>
        <taxon>Magnoliopsida</taxon>
        <taxon>Liliopsida</taxon>
        <taxon>Poales</taxon>
        <taxon>Poaceae</taxon>
        <taxon>BOP clade</taxon>
        <taxon>Bambusoideae</taxon>
        <taxon>Arundinarodae</taxon>
        <taxon>Arundinarieae</taxon>
        <taxon>Arundinariinae</taxon>
        <taxon>Phyllostachys</taxon>
    </lineage>
</organism>